<dbReference type="InterPro" id="IPR004088">
    <property type="entry name" value="KH_dom_type_1"/>
</dbReference>
<dbReference type="Gene3D" id="3.30.310.210">
    <property type="match status" value="1"/>
</dbReference>
<name>A0A182X2H5_ANOQN</name>
<dbReference type="VEuPathDB" id="VectorBase:AQUA003994"/>
<dbReference type="Pfam" id="PF00013">
    <property type="entry name" value="KH_1"/>
    <property type="match status" value="2"/>
</dbReference>
<organism evidence="4 5">
    <name type="scientific">Anopheles quadriannulatus</name>
    <name type="common">Mosquito</name>
    <dbReference type="NCBI Taxonomy" id="34691"/>
    <lineage>
        <taxon>Eukaryota</taxon>
        <taxon>Metazoa</taxon>
        <taxon>Ecdysozoa</taxon>
        <taxon>Arthropoda</taxon>
        <taxon>Hexapoda</taxon>
        <taxon>Insecta</taxon>
        <taxon>Pterygota</taxon>
        <taxon>Neoptera</taxon>
        <taxon>Endopterygota</taxon>
        <taxon>Diptera</taxon>
        <taxon>Nematocera</taxon>
        <taxon>Culicoidea</taxon>
        <taxon>Culicidae</taxon>
        <taxon>Anophelinae</taxon>
        <taxon>Anopheles</taxon>
    </lineage>
</organism>
<accession>A0A182X2H5</accession>
<dbReference type="InterPro" id="IPR036612">
    <property type="entry name" value="KH_dom_type_1_sf"/>
</dbReference>
<dbReference type="InterPro" id="IPR004087">
    <property type="entry name" value="KH_dom"/>
</dbReference>
<dbReference type="Proteomes" id="UP000076407">
    <property type="component" value="Unassembled WGS sequence"/>
</dbReference>
<reference evidence="4" key="1">
    <citation type="submission" date="2020-05" db="UniProtKB">
        <authorList>
            <consortium name="EnsemblMetazoa"/>
        </authorList>
    </citation>
    <scope>IDENTIFICATION</scope>
    <source>
        <strain evidence="4">SANGQUA</strain>
    </source>
</reference>
<dbReference type="STRING" id="34691.A0A182X2H5"/>
<proteinExistence type="predicted"/>
<dbReference type="GO" id="GO:0010468">
    <property type="term" value="P:regulation of gene expression"/>
    <property type="evidence" value="ECO:0007669"/>
    <property type="project" value="UniProtKB-ARBA"/>
</dbReference>
<protein>
    <recommendedName>
        <fullName evidence="3">K Homology domain-containing protein</fullName>
    </recommendedName>
</protein>
<keyword evidence="1" id="KW-0677">Repeat</keyword>
<sequence length="150" mass="16241">SGAKINISDCSCPERIVTVSGSRSAIYKAFTLITKKFEEWCSQFQDNANTQGKPQIPIRLIVPASQCGSLIGKILIQIKTKPCLLLQTNKMSSITGKGGSKIKEIREITGCSIQVASEMLPNSTERAVTLSGSAEAITQCIYHICCVMLE</sequence>
<dbReference type="PROSITE" id="PS50084">
    <property type="entry name" value="KH_TYPE_1"/>
    <property type="match status" value="1"/>
</dbReference>
<evidence type="ECO:0000256" key="2">
    <source>
        <dbReference type="PROSITE-ProRule" id="PRU00117"/>
    </source>
</evidence>
<dbReference type="SUPFAM" id="SSF54791">
    <property type="entry name" value="Eukaryotic type KH-domain (KH-domain type I)"/>
    <property type="match status" value="2"/>
</dbReference>
<dbReference type="AlphaFoldDB" id="A0A182X2H5"/>
<dbReference type="EnsemblMetazoa" id="AQUA003994-RA">
    <property type="protein sequence ID" value="AQUA003994-PA"/>
    <property type="gene ID" value="AQUA003994"/>
</dbReference>
<evidence type="ECO:0000313" key="5">
    <source>
        <dbReference type="Proteomes" id="UP000076407"/>
    </source>
</evidence>
<dbReference type="Gene3D" id="3.30.1370.10">
    <property type="entry name" value="K Homology domain, type 1"/>
    <property type="match status" value="1"/>
</dbReference>
<dbReference type="PANTHER" id="PTHR10288">
    <property type="entry name" value="KH DOMAIN CONTAINING RNA BINDING PROTEIN"/>
    <property type="match status" value="1"/>
</dbReference>
<dbReference type="CDD" id="cd02396">
    <property type="entry name" value="KH-I_PCBP_rpt2"/>
    <property type="match status" value="1"/>
</dbReference>
<feature type="domain" description="K Homology" evidence="3">
    <location>
        <begin position="54"/>
        <end position="149"/>
    </location>
</feature>
<keyword evidence="5" id="KW-1185">Reference proteome</keyword>
<dbReference type="GO" id="GO:0003723">
    <property type="term" value="F:RNA binding"/>
    <property type="evidence" value="ECO:0007669"/>
    <property type="project" value="UniProtKB-UniRule"/>
</dbReference>
<evidence type="ECO:0000259" key="3">
    <source>
        <dbReference type="SMART" id="SM00322"/>
    </source>
</evidence>
<evidence type="ECO:0000256" key="1">
    <source>
        <dbReference type="ARBA" id="ARBA00022737"/>
    </source>
</evidence>
<evidence type="ECO:0000313" key="4">
    <source>
        <dbReference type="EnsemblMetazoa" id="AQUA003994-PA"/>
    </source>
</evidence>
<dbReference type="SMART" id="SM00322">
    <property type="entry name" value="KH"/>
    <property type="match status" value="1"/>
</dbReference>
<keyword evidence="2" id="KW-0694">RNA-binding</keyword>